<dbReference type="InterPro" id="IPR002711">
    <property type="entry name" value="HNH"/>
</dbReference>
<proteinExistence type="predicted"/>
<reference evidence="2" key="1">
    <citation type="journal article" date="2015" name="Nature">
        <title>Complex archaea that bridge the gap between prokaryotes and eukaryotes.</title>
        <authorList>
            <person name="Spang A."/>
            <person name="Saw J.H."/>
            <person name="Jorgensen S.L."/>
            <person name="Zaremba-Niedzwiedzka K."/>
            <person name="Martijn J."/>
            <person name="Lind A.E."/>
            <person name="van Eijk R."/>
            <person name="Schleper C."/>
            <person name="Guy L."/>
            <person name="Ettema T.J."/>
        </authorList>
    </citation>
    <scope>NUCLEOTIDE SEQUENCE</scope>
</reference>
<evidence type="ECO:0000313" key="2">
    <source>
        <dbReference type="EMBL" id="KKN13502.1"/>
    </source>
</evidence>
<dbReference type="InterPro" id="IPR003615">
    <property type="entry name" value="HNH_nuc"/>
</dbReference>
<name>A0A0F9NN61_9ZZZZ</name>
<dbReference type="AlphaFoldDB" id="A0A0F9NN61"/>
<dbReference type="Pfam" id="PF01844">
    <property type="entry name" value="HNH"/>
    <property type="match status" value="1"/>
</dbReference>
<evidence type="ECO:0000259" key="1">
    <source>
        <dbReference type="Pfam" id="PF01844"/>
    </source>
</evidence>
<protein>
    <recommendedName>
        <fullName evidence="1">HNH domain-containing protein</fullName>
    </recommendedName>
</protein>
<feature type="domain" description="HNH" evidence="1">
    <location>
        <begin position="136"/>
        <end position="170"/>
    </location>
</feature>
<accession>A0A0F9NN61</accession>
<sequence>MKKREGYKLLISEKAQKIIKEKKCPTCELPKSKWKRRKDWRCCSKECSDIFYRDYYFLGWREFRIKIFTRDNFTCVKCGDQAPKIREMIWFGYTGIEFINKVAKKRFGIVIRELKWIDEYSKKEVTGIEVYDGGKLIADHIEPIALGGDEWDENNIQTLCIKCNKIKTKEDAKKIAIERKREK</sequence>
<dbReference type="GO" id="GO:0004519">
    <property type="term" value="F:endonuclease activity"/>
    <property type="evidence" value="ECO:0007669"/>
    <property type="project" value="InterPro"/>
</dbReference>
<organism evidence="2">
    <name type="scientific">marine sediment metagenome</name>
    <dbReference type="NCBI Taxonomy" id="412755"/>
    <lineage>
        <taxon>unclassified sequences</taxon>
        <taxon>metagenomes</taxon>
        <taxon>ecological metagenomes</taxon>
    </lineage>
</organism>
<dbReference type="CDD" id="cd00085">
    <property type="entry name" value="HNHc"/>
    <property type="match status" value="1"/>
</dbReference>
<gene>
    <name evidence="2" type="ORF">LCGC14_1005580</name>
</gene>
<comment type="caution">
    <text evidence="2">The sequence shown here is derived from an EMBL/GenBank/DDBJ whole genome shotgun (WGS) entry which is preliminary data.</text>
</comment>
<dbReference type="Gene3D" id="1.10.30.50">
    <property type="match status" value="1"/>
</dbReference>
<dbReference type="EMBL" id="LAZR01003916">
    <property type="protein sequence ID" value="KKN13502.1"/>
    <property type="molecule type" value="Genomic_DNA"/>
</dbReference>
<dbReference type="GO" id="GO:0008270">
    <property type="term" value="F:zinc ion binding"/>
    <property type="evidence" value="ECO:0007669"/>
    <property type="project" value="InterPro"/>
</dbReference>
<dbReference type="GO" id="GO:0003676">
    <property type="term" value="F:nucleic acid binding"/>
    <property type="evidence" value="ECO:0007669"/>
    <property type="project" value="InterPro"/>
</dbReference>